<dbReference type="PANTHER" id="PTHR19328:SF13">
    <property type="entry name" value="HIPL1 PROTEIN"/>
    <property type="match status" value="1"/>
</dbReference>
<evidence type="ECO:0000256" key="1">
    <source>
        <dbReference type="SAM" id="SignalP"/>
    </source>
</evidence>
<dbReference type="PANTHER" id="PTHR19328">
    <property type="entry name" value="HEDGEHOG-INTERACTING PROTEIN"/>
    <property type="match status" value="1"/>
</dbReference>
<feature type="domain" description="Glucose/Sorbosone dehydrogenase" evidence="2">
    <location>
        <begin position="51"/>
        <end position="385"/>
    </location>
</feature>
<name>A0A917N869_9PSEU</name>
<dbReference type="SUPFAM" id="SSF50952">
    <property type="entry name" value="Soluble quinoprotein glucose dehydrogenase"/>
    <property type="match status" value="1"/>
</dbReference>
<feature type="chain" id="PRO_5038614281" evidence="1">
    <location>
        <begin position="26"/>
        <end position="398"/>
    </location>
</feature>
<sequence length="398" mass="41738">MHAPRFAPRFAVFALVCALAGCTDAGNANRSAPTGSALAPALRVEVVASGLEHPWDIGFLPDGTALVAQRPGRLALLTGHSPGAQLRPVQADLGDVLAEGEGGQLGMLVHPDFATNRRFITCQTHQVGGTAVDVRLVTWRLAEDGTRADRLGDLLTGLPVNPSGRHSGCRPALAADGSLLVGTGDTARPAVPQNRRSLGGKVLRMNLDTGAPPPDNPFRTAPDPRERLIYSYGHRNVQGVAPRPGGQVFVSEHGPVGEDEINLLRAGGNHGWDPSRGGTESSYDEDVPMTDLQRFPDAVPAVWSSGSARLAPCGATFLTGPQWGSLDGMLAVATLHGSKLLLFRIGPDGVVREVHVPAELDGTHGRLRAARQGPDGALYVTTSNGMDDKVLRITAGTP</sequence>
<protein>
    <submittedName>
        <fullName evidence="3">Glucose dehydrogenase</fullName>
    </submittedName>
</protein>
<dbReference type="Gene3D" id="2.120.10.30">
    <property type="entry name" value="TolB, C-terminal domain"/>
    <property type="match status" value="1"/>
</dbReference>
<gene>
    <name evidence="3" type="primary">gcd</name>
    <name evidence="3" type="ORF">GCM10011581_03410</name>
</gene>
<accession>A0A917N869</accession>
<reference evidence="3 4" key="1">
    <citation type="journal article" date="2014" name="Int. J. Syst. Evol. Microbiol.">
        <title>Complete genome sequence of Corynebacterium casei LMG S-19264T (=DSM 44701T), isolated from a smear-ripened cheese.</title>
        <authorList>
            <consortium name="US DOE Joint Genome Institute (JGI-PGF)"/>
            <person name="Walter F."/>
            <person name="Albersmeier A."/>
            <person name="Kalinowski J."/>
            <person name="Ruckert C."/>
        </authorList>
    </citation>
    <scope>NUCLEOTIDE SEQUENCE [LARGE SCALE GENOMIC DNA]</scope>
    <source>
        <strain evidence="3 4">CGMCC 4.7206</strain>
    </source>
</reference>
<comment type="caution">
    <text evidence="3">The sequence shown here is derived from an EMBL/GenBank/DDBJ whole genome shotgun (WGS) entry which is preliminary data.</text>
</comment>
<proteinExistence type="predicted"/>
<evidence type="ECO:0000259" key="2">
    <source>
        <dbReference type="Pfam" id="PF07995"/>
    </source>
</evidence>
<dbReference type="EMBL" id="BMMT01000001">
    <property type="protein sequence ID" value="GGI69724.1"/>
    <property type="molecule type" value="Genomic_DNA"/>
</dbReference>
<dbReference type="Proteomes" id="UP000597989">
    <property type="component" value="Unassembled WGS sequence"/>
</dbReference>
<dbReference type="RefSeq" id="WP_188984634.1">
    <property type="nucleotide sequence ID" value="NZ_BMMT01000001.1"/>
</dbReference>
<dbReference type="InterPro" id="IPR011042">
    <property type="entry name" value="6-blade_b-propeller_TolB-like"/>
</dbReference>
<feature type="signal peptide" evidence="1">
    <location>
        <begin position="1"/>
        <end position="25"/>
    </location>
</feature>
<evidence type="ECO:0000313" key="3">
    <source>
        <dbReference type="EMBL" id="GGI69724.1"/>
    </source>
</evidence>
<dbReference type="PROSITE" id="PS51257">
    <property type="entry name" value="PROKAR_LIPOPROTEIN"/>
    <property type="match status" value="1"/>
</dbReference>
<organism evidence="3 4">
    <name type="scientific">Saccharopolyspora thermophila</name>
    <dbReference type="NCBI Taxonomy" id="89367"/>
    <lineage>
        <taxon>Bacteria</taxon>
        <taxon>Bacillati</taxon>
        <taxon>Actinomycetota</taxon>
        <taxon>Actinomycetes</taxon>
        <taxon>Pseudonocardiales</taxon>
        <taxon>Pseudonocardiaceae</taxon>
        <taxon>Saccharopolyspora</taxon>
    </lineage>
</organism>
<evidence type="ECO:0000313" key="4">
    <source>
        <dbReference type="Proteomes" id="UP000597989"/>
    </source>
</evidence>
<dbReference type="AlphaFoldDB" id="A0A917N869"/>
<keyword evidence="1" id="KW-0732">Signal</keyword>
<dbReference type="Pfam" id="PF07995">
    <property type="entry name" value="GSDH"/>
    <property type="match status" value="1"/>
</dbReference>
<dbReference type="InterPro" id="IPR011041">
    <property type="entry name" value="Quinoprot_gluc/sorb_DH_b-prop"/>
</dbReference>
<dbReference type="InterPro" id="IPR012938">
    <property type="entry name" value="Glc/Sorbosone_DH"/>
</dbReference>